<sequence>MWPRAGGHTPLRKLAYVQGFHPWGWTIVTGVYADDLDTARLHIAMTLAGLVIWRLGRSVARPVQNLVLATDWLSRGEFDSPIPGHDRADELGTLARALEVLKANSMARVQLEQKAAEERAAKDRRHAAMKRFTADFAAVISGVLGRLAGAARTMSETAREMTDATEQTRASAARTVDSAATSSRDLSTMAAATAELSASVGEIARQVAHATAATQDAVRRASDSNAKFVQLAEMAERIGAVGGVISAIAGQTNLLALNATIEAARAGETGKSFAVVAGEGKALATQTARATADIIDSVSSIRTATRQTVASMDEVCAAIGDMDTVSAAIAAAIEQQNAATREISANVHSVALAGDRTAADMTELAKIADATGAMSRDVLASSDELGAVADTLRAEVDHFLRAMTQDNADQWRYERVPGRNAPATLIAGPARRIPAVIDNLSRCGIALRCTFIAETGVEVQVALPGSGGPVAGRAVRCGADLVAIAFRQDEATLSRAEAAVDAIASGNSWTQAA</sequence>
<dbReference type="AlphaFoldDB" id="A0A2S6NKJ0"/>
<evidence type="ECO:0000313" key="13">
    <source>
        <dbReference type="EMBL" id="PPQ35512.1"/>
    </source>
</evidence>
<evidence type="ECO:0008006" key="15">
    <source>
        <dbReference type="Google" id="ProtNLM"/>
    </source>
</evidence>
<evidence type="ECO:0000259" key="10">
    <source>
        <dbReference type="PROSITE" id="PS50111"/>
    </source>
</evidence>
<comment type="subcellular location">
    <subcellularLocation>
        <location evidence="1">Cell inner membrane</location>
        <topology evidence="1">Multi-pass membrane protein</topology>
    </subcellularLocation>
</comment>
<evidence type="ECO:0000256" key="9">
    <source>
        <dbReference type="PROSITE-ProRule" id="PRU00284"/>
    </source>
</evidence>
<dbReference type="EMBL" id="NHRY01000072">
    <property type="protein sequence ID" value="PPQ35512.1"/>
    <property type="molecule type" value="Genomic_DNA"/>
</dbReference>
<evidence type="ECO:0000256" key="5">
    <source>
        <dbReference type="ARBA" id="ARBA00022989"/>
    </source>
</evidence>
<evidence type="ECO:0000256" key="3">
    <source>
        <dbReference type="ARBA" id="ARBA00022519"/>
    </source>
</evidence>
<keyword evidence="5" id="KW-1133">Transmembrane helix</keyword>
<keyword evidence="3" id="KW-0997">Cell inner membrane</keyword>
<comment type="similarity">
    <text evidence="8">Belongs to the methyl-accepting chemotaxis (MCP) protein family.</text>
</comment>
<dbReference type="RefSeq" id="WP_104518226.1">
    <property type="nucleotide sequence ID" value="NZ_NHRY01000072.1"/>
</dbReference>
<comment type="caution">
    <text evidence="13">The sequence shown here is derived from an EMBL/GenBank/DDBJ whole genome shotgun (WGS) entry which is preliminary data.</text>
</comment>
<dbReference type="Proteomes" id="UP000239724">
    <property type="component" value="Unassembled WGS sequence"/>
</dbReference>
<dbReference type="OrthoDB" id="2489132at2"/>
<proteinExistence type="inferred from homology"/>
<dbReference type="PRINTS" id="PR00260">
    <property type="entry name" value="CHEMTRNSDUCR"/>
</dbReference>
<gene>
    <name evidence="13" type="ORF">CCS01_07470</name>
</gene>
<dbReference type="Gene3D" id="1.10.287.950">
    <property type="entry name" value="Methyl-accepting chemotaxis protein"/>
    <property type="match status" value="1"/>
</dbReference>
<evidence type="ECO:0000256" key="4">
    <source>
        <dbReference type="ARBA" id="ARBA00022692"/>
    </source>
</evidence>
<dbReference type="InterPro" id="IPR003660">
    <property type="entry name" value="HAMP_dom"/>
</dbReference>
<feature type="domain" description="Methyl-accepting transducer" evidence="10">
    <location>
        <begin position="150"/>
        <end position="386"/>
    </location>
</feature>
<feature type="domain" description="T-SNARE coiled-coil homology" evidence="11">
    <location>
        <begin position="302"/>
        <end position="364"/>
    </location>
</feature>
<dbReference type="InterPro" id="IPR033480">
    <property type="entry name" value="sCache_2"/>
</dbReference>
<evidence type="ECO:0000256" key="7">
    <source>
        <dbReference type="ARBA" id="ARBA00023224"/>
    </source>
</evidence>
<organism evidence="13 14">
    <name type="scientific">Rhodopila globiformis</name>
    <name type="common">Rhodopseudomonas globiformis</name>
    <dbReference type="NCBI Taxonomy" id="1071"/>
    <lineage>
        <taxon>Bacteria</taxon>
        <taxon>Pseudomonadati</taxon>
        <taxon>Pseudomonadota</taxon>
        <taxon>Alphaproteobacteria</taxon>
        <taxon>Acetobacterales</taxon>
        <taxon>Acetobacteraceae</taxon>
        <taxon>Rhodopila</taxon>
    </lineage>
</organism>
<evidence type="ECO:0000313" key="14">
    <source>
        <dbReference type="Proteomes" id="UP000239724"/>
    </source>
</evidence>
<dbReference type="Gene3D" id="3.30.450.20">
    <property type="entry name" value="PAS domain"/>
    <property type="match status" value="1"/>
</dbReference>
<dbReference type="Pfam" id="PF17200">
    <property type="entry name" value="sCache_2"/>
    <property type="match status" value="1"/>
</dbReference>
<dbReference type="GO" id="GO:0005886">
    <property type="term" value="C:plasma membrane"/>
    <property type="evidence" value="ECO:0007669"/>
    <property type="project" value="UniProtKB-SubCell"/>
</dbReference>
<reference evidence="13 14" key="1">
    <citation type="journal article" date="2018" name="Arch. Microbiol.">
        <title>New insights into the metabolic potential of the phototrophic purple bacterium Rhodopila globiformis DSM 161(T) from its draft genome sequence and evidence for a vanadium-dependent nitrogenase.</title>
        <authorList>
            <person name="Imhoff J.F."/>
            <person name="Rahn T."/>
            <person name="Kunzel S."/>
            <person name="Neulinger S.C."/>
        </authorList>
    </citation>
    <scope>NUCLEOTIDE SEQUENCE [LARGE SCALE GENOMIC DNA]</scope>
    <source>
        <strain evidence="13 14">DSM 161</strain>
    </source>
</reference>
<dbReference type="PANTHER" id="PTHR32089">
    <property type="entry name" value="METHYL-ACCEPTING CHEMOTAXIS PROTEIN MCPB"/>
    <property type="match status" value="1"/>
</dbReference>
<dbReference type="InterPro" id="IPR004090">
    <property type="entry name" value="Chemotax_Me-accpt_rcpt"/>
</dbReference>
<dbReference type="PROSITE" id="PS50111">
    <property type="entry name" value="CHEMOTAXIS_TRANSDUC_2"/>
    <property type="match status" value="1"/>
</dbReference>
<name>A0A2S6NKJ0_RHOGL</name>
<keyword evidence="6" id="KW-0472">Membrane</keyword>
<dbReference type="CDD" id="cd06225">
    <property type="entry name" value="HAMP"/>
    <property type="match status" value="1"/>
</dbReference>
<dbReference type="PANTHER" id="PTHR32089:SF112">
    <property type="entry name" value="LYSOZYME-LIKE PROTEIN-RELATED"/>
    <property type="match status" value="1"/>
</dbReference>
<evidence type="ECO:0000256" key="2">
    <source>
        <dbReference type="ARBA" id="ARBA00022475"/>
    </source>
</evidence>
<dbReference type="GO" id="GO:0007165">
    <property type="term" value="P:signal transduction"/>
    <property type="evidence" value="ECO:0007669"/>
    <property type="project" value="UniProtKB-KW"/>
</dbReference>
<dbReference type="Pfam" id="PF00015">
    <property type="entry name" value="MCPsignal"/>
    <property type="match status" value="1"/>
</dbReference>
<evidence type="ECO:0000259" key="11">
    <source>
        <dbReference type="PROSITE" id="PS50192"/>
    </source>
</evidence>
<accession>A0A2S6NKJ0</accession>
<dbReference type="PROSITE" id="PS50192">
    <property type="entry name" value="T_SNARE"/>
    <property type="match status" value="1"/>
</dbReference>
<keyword evidence="2" id="KW-1003">Cell membrane</keyword>
<dbReference type="GO" id="GO:0006935">
    <property type="term" value="P:chemotaxis"/>
    <property type="evidence" value="ECO:0007669"/>
    <property type="project" value="InterPro"/>
</dbReference>
<dbReference type="SUPFAM" id="SSF58104">
    <property type="entry name" value="Methyl-accepting chemotaxis protein (MCP) signaling domain"/>
    <property type="match status" value="1"/>
</dbReference>
<evidence type="ECO:0000256" key="6">
    <source>
        <dbReference type="ARBA" id="ARBA00023136"/>
    </source>
</evidence>
<keyword evidence="14" id="KW-1185">Reference proteome</keyword>
<keyword evidence="4" id="KW-0812">Transmembrane</keyword>
<dbReference type="SMART" id="SM00304">
    <property type="entry name" value="HAMP"/>
    <property type="match status" value="1"/>
</dbReference>
<feature type="domain" description="HAMP" evidence="12">
    <location>
        <begin position="57"/>
        <end position="110"/>
    </location>
</feature>
<dbReference type="Gene3D" id="6.10.340.10">
    <property type="match status" value="1"/>
</dbReference>
<evidence type="ECO:0000256" key="8">
    <source>
        <dbReference type="ARBA" id="ARBA00029447"/>
    </source>
</evidence>
<dbReference type="SMART" id="SM00283">
    <property type="entry name" value="MA"/>
    <property type="match status" value="1"/>
</dbReference>
<dbReference type="GO" id="GO:0004888">
    <property type="term" value="F:transmembrane signaling receptor activity"/>
    <property type="evidence" value="ECO:0007669"/>
    <property type="project" value="InterPro"/>
</dbReference>
<evidence type="ECO:0000256" key="1">
    <source>
        <dbReference type="ARBA" id="ARBA00004429"/>
    </source>
</evidence>
<protein>
    <recommendedName>
        <fullName evidence="15">Methyl-accepting transducer domain-containing protein</fullName>
    </recommendedName>
</protein>
<dbReference type="PROSITE" id="PS50885">
    <property type="entry name" value="HAMP"/>
    <property type="match status" value="1"/>
</dbReference>
<evidence type="ECO:0000259" key="12">
    <source>
        <dbReference type="PROSITE" id="PS50885"/>
    </source>
</evidence>
<dbReference type="Pfam" id="PF00672">
    <property type="entry name" value="HAMP"/>
    <property type="match status" value="1"/>
</dbReference>
<dbReference type="InterPro" id="IPR000727">
    <property type="entry name" value="T_SNARE_dom"/>
</dbReference>
<dbReference type="InterPro" id="IPR004089">
    <property type="entry name" value="MCPsignal_dom"/>
</dbReference>
<keyword evidence="7 9" id="KW-0807">Transducer</keyword>